<dbReference type="GO" id="GO:0055085">
    <property type="term" value="P:transmembrane transport"/>
    <property type="evidence" value="ECO:0007669"/>
    <property type="project" value="TreeGrafter"/>
</dbReference>
<evidence type="ECO:0000256" key="6">
    <source>
        <dbReference type="SAM" id="Phobius"/>
    </source>
</evidence>
<dbReference type="OrthoDB" id="9774361at2"/>
<reference evidence="7 8" key="1">
    <citation type="submission" date="2015-03" db="EMBL/GenBank/DDBJ databases">
        <authorList>
            <person name="Murphy D."/>
        </authorList>
    </citation>
    <scope>NUCLEOTIDE SEQUENCE [LARGE SCALE GENOMIC DNA]</scope>
    <source>
        <strain evidence="7 8">OL-4</strain>
    </source>
</reference>
<feature type="transmembrane region" description="Helical" evidence="6">
    <location>
        <begin position="12"/>
        <end position="33"/>
    </location>
</feature>
<evidence type="ECO:0000256" key="4">
    <source>
        <dbReference type="ARBA" id="ARBA00022989"/>
    </source>
</evidence>
<feature type="transmembrane region" description="Helical" evidence="6">
    <location>
        <begin position="341"/>
        <end position="362"/>
    </location>
</feature>
<accession>A0A0E4GDX5</accession>
<feature type="transmembrane region" description="Helical" evidence="6">
    <location>
        <begin position="226"/>
        <end position="249"/>
    </location>
</feature>
<dbReference type="Proteomes" id="UP000045545">
    <property type="component" value="Unassembled WGS sequence"/>
</dbReference>
<evidence type="ECO:0000256" key="3">
    <source>
        <dbReference type="ARBA" id="ARBA00022692"/>
    </source>
</evidence>
<dbReference type="InterPro" id="IPR014227">
    <property type="entry name" value="YtvI-like"/>
</dbReference>
<evidence type="ECO:0000256" key="2">
    <source>
        <dbReference type="ARBA" id="ARBA00009773"/>
    </source>
</evidence>
<feature type="transmembrane region" description="Helical" evidence="6">
    <location>
        <begin position="282"/>
        <end position="305"/>
    </location>
</feature>
<dbReference type="NCBIfam" id="TIGR02872">
    <property type="entry name" value="spore_ytvI"/>
    <property type="match status" value="1"/>
</dbReference>
<feature type="transmembrane region" description="Helical" evidence="6">
    <location>
        <begin position="79"/>
        <end position="102"/>
    </location>
</feature>
<feature type="transmembrane region" description="Helical" evidence="6">
    <location>
        <begin position="256"/>
        <end position="276"/>
    </location>
</feature>
<dbReference type="AlphaFoldDB" id="A0A0E4GDX5"/>
<keyword evidence="8" id="KW-1185">Reference proteome</keyword>
<dbReference type="InterPro" id="IPR002549">
    <property type="entry name" value="AI-2E-like"/>
</dbReference>
<comment type="subcellular location">
    <subcellularLocation>
        <location evidence="1">Membrane</location>
        <topology evidence="1">Multi-pass membrane protein</topology>
    </subcellularLocation>
</comment>
<evidence type="ECO:0000313" key="7">
    <source>
        <dbReference type="EMBL" id="CFX66970.1"/>
    </source>
</evidence>
<dbReference type="RefSeq" id="WP_052729674.1">
    <property type="nucleotide sequence ID" value="NZ_CGIH01000027.1"/>
</dbReference>
<evidence type="ECO:0000313" key="8">
    <source>
        <dbReference type="Proteomes" id="UP000045545"/>
    </source>
</evidence>
<dbReference type="EMBL" id="CGIH01000027">
    <property type="protein sequence ID" value="CFX66970.1"/>
    <property type="molecule type" value="Genomic_DNA"/>
</dbReference>
<dbReference type="PANTHER" id="PTHR21716">
    <property type="entry name" value="TRANSMEMBRANE PROTEIN"/>
    <property type="match status" value="1"/>
</dbReference>
<sequence length="374" mass="41487">MDADIKRGLNILIKLSIFVMALVAFYLLFTYVLPVIGRFLAYIPVLFMPFILALLLALIVEPVVGFFEKKLRLKRVPAVVVSLLLVIGGFIYIVSSLIIVIIRQMTSLYYMAIKHSDQIVGMLMSTLTNMRLYYVRLDLPPQVQETLHTNLQKALGSVQSLMDTSIKGLIEALSALPGLMIFLMIATVATFFIIKDRALLRSFVLHILPADAQSTGRNVIGELFNAFVGFVKAYGILIFITFVATLVALKILQIKYALTIALIIGLLDILPVLGPGTFYLPWILWEFIAGRTGLAIALLVVYITISAIRQFLEPKIVGDNIGLHPLATLVSLYVGLKLGGIVGMILGPVCVVILIAMYRAGLFARFDWRKKKIE</sequence>
<proteinExistence type="inferred from homology"/>
<comment type="similarity">
    <text evidence="2">Belongs to the autoinducer-2 exporter (AI-2E) (TC 2.A.86) family.</text>
</comment>
<dbReference type="PANTHER" id="PTHR21716:SF68">
    <property type="entry name" value="TRANSPORT PROTEIN YTVI-RELATED"/>
    <property type="match status" value="1"/>
</dbReference>
<evidence type="ECO:0000256" key="5">
    <source>
        <dbReference type="ARBA" id="ARBA00023136"/>
    </source>
</evidence>
<dbReference type="GO" id="GO:0016020">
    <property type="term" value="C:membrane"/>
    <property type="evidence" value="ECO:0007669"/>
    <property type="project" value="UniProtKB-SubCell"/>
</dbReference>
<keyword evidence="4 6" id="KW-1133">Transmembrane helix</keyword>
<gene>
    <name evidence="7" type="ORF">1610</name>
</gene>
<keyword evidence="3 6" id="KW-0812">Transmembrane</keyword>
<dbReference type="Pfam" id="PF01594">
    <property type="entry name" value="AI-2E_transport"/>
    <property type="match status" value="1"/>
</dbReference>
<feature type="transmembrane region" description="Helical" evidence="6">
    <location>
        <begin position="39"/>
        <end position="67"/>
    </location>
</feature>
<keyword evidence="5 6" id="KW-0472">Membrane</keyword>
<organism evidence="7 8">
    <name type="scientific">Syntrophomonas zehnderi OL-4</name>
    <dbReference type="NCBI Taxonomy" id="690567"/>
    <lineage>
        <taxon>Bacteria</taxon>
        <taxon>Bacillati</taxon>
        <taxon>Bacillota</taxon>
        <taxon>Clostridia</taxon>
        <taxon>Eubacteriales</taxon>
        <taxon>Syntrophomonadaceae</taxon>
        <taxon>Syntrophomonas</taxon>
    </lineage>
</organism>
<dbReference type="STRING" id="690567.1610"/>
<feature type="transmembrane region" description="Helical" evidence="6">
    <location>
        <begin position="172"/>
        <end position="194"/>
    </location>
</feature>
<name>A0A0E4GDX5_9FIRM</name>
<protein>
    <submittedName>
        <fullName evidence="7">Sporulation integral membrane protein YtvI</fullName>
    </submittedName>
</protein>
<evidence type="ECO:0000256" key="1">
    <source>
        <dbReference type="ARBA" id="ARBA00004141"/>
    </source>
</evidence>